<dbReference type="Pfam" id="PF06675">
    <property type="entry name" value="DUF1177"/>
    <property type="match status" value="1"/>
</dbReference>
<dbReference type="HOGENOM" id="CLU_077081_0_0_9"/>
<protein>
    <recommendedName>
        <fullName evidence="3">DUF1177 domain-containing protein</fullName>
    </recommendedName>
</protein>
<sequence>MVLKQILEIFELMDKPQANGKEITELLKQRGATEVSVKTVTGELGDTDCIKILIAGSEGKTNGGSAPTLGIIGRLGGIGARPSLTGFVSDGDGALAAVAAGLKLSEMHANGDILKGDVIISTHICPDAPTQDHKPVPFMNSPIDMATCNSKDVDERMDAILAIDTTKGNKVINVNGFAISPTVKEGYILKTSADLLDIMTRVTGKLPAVFPLAQQDITPYGNNVYHLNSILQPATATSSPVVGVAITTEQPVAGCATGASHPLDVESAARFAIEVAKVFGEGQCSFYDEEEYQYLLKLYGDLKRFQTFGNMDK</sequence>
<reference evidence="1 2" key="2">
    <citation type="submission" date="2009-02" db="EMBL/GenBank/DDBJ databases">
        <title>Draft genome sequence of Blautia hydrogenotrophica DSM 10507 (Ruminococcus hydrogenotrophicus DSM 10507).</title>
        <authorList>
            <person name="Sudarsanam P."/>
            <person name="Ley R."/>
            <person name="Guruge J."/>
            <person name="Turnbaugh P.J."/>
            <person name="Mahowald M."/>
            <person name="Liep D."/>
            <person name="Gordon J."/>
        </authorList>
    </citation>
    <scope>NUCLEOTIDE SEQUENCE [LARGE SCALE GENOMIC DNA]</scope>
    <source>
        <strain evidence="2">DSM 10507 / JCM 14656 / S5a33</strain>
    </source>
</reference>
<name>C0CN52_BLAHS</name>
<reference evidence="1 2" key="1">
    <citation type="submission" date="2009-01" db="EMBL/GenBank/DDBJ databases">
        <authorList>
            <person name="Fulton L."/>
            <person name="Clifton S."/>
            <person name="Fulton B."/>
            <person name="Xu J."/>
            <person name="Minx P."/>
            <person name="Pepin K.H."/>
            <person name="Johnson M."/>
            <person name="Bhonagiri V."/>
            <person name="Nash W.E."/>
            <person name="Mardis E.R."/>
            <person name="Wilson R.K."/>
        </authorList>
    </citation>
    <scope>NUCLEOTIDE SEQUENCE [LARGE SCALE GENOMIC DNA]</scope>
    <source>
        <strain evidence="2">DSM 10507 / JCM 14656 / S5a33</strain>
    </source>
</reference>
<accession>C0CN52</accession>
<evidence type="ECO:0000313" key="2">
    <source>
        <dbReference type="Proteomes" id="UP000003100"/>
    </source>
</evidence>
<dbReference type="EMBL" id="ACBZ01000123">
    <property type="protein sequence ID" value="EEG48840.1"/>
    <property type="molecule type" value="Genomic_DNA"/>
</dbReference>
<comment type="caution">
    <text evidence="1">The sequence shown here is derived from an EMBL/GenBank/DDBJ whole genome shotgun (WGS) entry which is preliminary data.</text>
</comment>
<dbReference type="InterPro" id="IPR009561">
    <property type="entry name" value="DUF1177"/>
</dbReference>
<proteinExistence type="predicted"/>
<dbReference type="GeneID" id="86821056"/>
<dbReference type="RefSeq" id="WP_005949527.1">
    <property type="nucleotide sequence ID" value="NZ_CP136423.1"/>
</dbReference>
<organism evidence="1 2">
    <name type="scientific">Blautia hydrogenotrophica (strain DSM 10507 / JCM 14656 / S5a33)</name>
    <name type="common">Ruminococcus hydrogenotrophicus</name>
    <dbReference type="NCBI Taxonomy" id="476272"/>
    <lineage>
        <taxon>Bacteria</taxon>
        <taxon>Bacillati</taxon>
        <taxon>Bacillota</taxon>
        <taxon>Clostridia</taxon>
        <taxon>Lachnospirales</taxon>
        <taxon>Lachnospiraceae</taxon>
        <taxon>Blautia</taxon>
    </lineage>
</organism>
<gene>
    <name evidence="1" type="ORF">RUMHYD_02290</name>
</gene>
<dbReference type="Proteomes" id="UP000003100">
    <property type="component" value="Unassembled WGS sequence"/>
</dbReference>
<evidence type="ECO:0008006" key="3">
    <source>
        <dbReference type="Google" id="ProtNLM"/>
    </source>
</evidence>
<dbReference type="AlphaFoldDB" id="C0CN52"/>
<dbReference type="PATRIC" id="fig|476272.21.peg.1723"/>
<evidence type="ECO:0000313" key="1">
    <source>
        <dbReference type="EMBL" id="EEG48840.1"/>
    </source>
</evidence>
<keyword evidence="2" id="KW-1185">Reference proteome</keyword>
<dbReference type="eggNOG" id="ENOG502Z800">
    <property type="taxonomic scope" value="Bacteria"/>
</dbReference>